<evidence type="ECO:0000313" key="4">
    <source>
        <dbReference type="Proteomes" id="UP000689195"/>
    </source>
</evidence>
<reference evidence="3" key="1">
    <citation type="submission" date="2021-01" db="EMBL/GenBank/DDBJ databases">
        <authorList>
            <consortium name="Genoscope - CEA"/>
            <person name="William W."/>
        </authorList>
    </citation>
    <scope>NUCLEOTIDE SEQUENCE</scope>
</reference>
<dbReference type="AlphaFoldDB" id="A0A8S1SPJ3"/>
<keyword evidence="2" id="KW-0732">Signal</keyword>
<gene>
    <name evidence="3" type="ORF">PPENT_87.1.T0090010</name>
</gene>
<protein>
    <recommendedName>
        <fullName evidence="5">Transmembrane protein</fullName>
    </recommendedName>
</protein>
<feature type="transmembrane region" description="Helical" evidence="1">
    <location>
        <begin position="245"/>
        <end position="265"/>
    </location>
</feature>
<evidence type="ECO:0000256" key="1">
    <source>
        <dbReference type="SAM" id="Phobius"/>
    </source>
</evidence>
<keyword evidence="1" id="KW-0472">Membrane</keyword>
<proteinExistence type="predicted"/>
<keyword evidence="4" id="KW-1185">Reference proteome</keyword>
<comment type="caution">
    <text evidence="3">The sequence shown here is derived from an EMBL/GenBank/DDBJ whole genome shotgun (WGS) entry which is preliminary data.</text>
</comment>
<evidence type="ECO:0000256" key="2">
    <source>
        <dbReference type="SAM" id="SignalP"/>
    </source>
</evidence>
<organism evidence="3 4">
    <name type="scientific">Paramecium pentaurelia</name>
    <dbReference type="NCBI Taxonomy" id="43138"/>
    <lineage>
        <taxon>Eukaryota</taxon>
        <taxon>Sar</taxon>
        <taxon>Alveolata</taxon>
        <taxon>Ciliophora</taxon>
        <taxon>Intramacronucleata</taxon>
        <taxon>Oligohymenophorea</taxon>
        <taxon>Peniculida</taxon>
        <taxon>Parameciidae</taxon>
        <taxon>Paramecium</taxon>
    </lineage>
</organism>
<evidence type="ECO:0000313" key="3">
    <source>
        <dbReference type="EMBL" id="CAD8140312.1"/>
    </source>
</evidence>
<feature type="chain" id="PRO_5035796840" description="Transmembrane protein" evidence="2">
    <location>
        <begin position="17"/>
        <end position="274"/>
    </location>
</feature>
<feature type="signal peptide" evidence="2">
    <location>
        <begin position="1"/>
        <end position="16"/>
    </location>
</feature>
<accession>A0A8S1SPJ3</accession>
<name>A0A8S1SPJ3_9CILI</name>
<evidence type="ECO:0008006" key="5">
    <source>
        <dbReference type="Google" id="ProtNLM"/>
    </source>
</evidence>
<dbReference type="EMBL" id="CAJJDO010000009">
    <property type="protein sequence ID" value="CAD8140312.1"/>
    <property type="molecule type" value="Genomic_DNA"/>
</dbReference>
<sequence>MRITIVFLYSVILSLAQEDFPGESSPLQVEVQIFGNSEQTKIKDEEAGIFQFDDFKRGTGSLNQFFIKDLLETISAAFESIADDKDDATFLQEAQKLPSQSDGLEPIQVESPIFGFFNPFISIFQPSEISDFVEIETISINGQKQTKVTKTQTRNGITTTTTEITRENTQNTNSNQLSDEFLLQENPVMEEGEKFIESEEEILGDNVNQINLDELESIQDFHLVQDNYVKNEQVMNIEEKQVQQLPLGLTIFGGFILTLFIGYSIKKFVFKNNQ</sequence>
<dbReference type="OrthoDB" id="10355204at2759"/>
<keyword evidence="1" id="KW-1133">Transmembrane helix</keyword>
<keyword evidence="1" id="KW-0812">Transmembrane</keyword>
<dbReference type="Proteomes" id="UP000689195">
    <property type="component" value="Unassembled WGS sequence"/>
</dbReference>